<evidence type="ECO:0000313" key="2">
    <source>
        <dbReference type="EMBL" id="BDZ40931.1"/>
    </source>
</evidence>
<reference evidence="3" key="1">
    <citation type="journal article" date="2019" name="Int. J. Syst. Evol. Microbiol.">
        <title>The Global Catalogue of Microorganisms (GCM) 10K type strain sequencing project: providing services to taxonomists for standard genome sequencing and annotation.</title>
        <authorList>
            <consortium name="The Broad Institute Genomics Platform"/>
            <consortium name="The Broad Institute Genome Sequencing Center for Infectious Disease"/>
            <person name="Wu L."/>
            <person name="Ma J."/>
        </authorList>
    </citation>
    <scope>NUCLEOTIDE SEQUENCE [LARGE SCALE GENOMIC DNA]</scope>
    <source>
        <strain evidence="3">NBRC 108565</strain>
    </source>
</reference>
<feature type="transmembrane region" description="Helical" evidence="1">
    <location>
        <begin position="88"/>
        <end position="109"/>
    </location>
</feature>
<proteinExistence type="predicted"/>
<evidence type="ECO:0000256" key="1">
    <source>
        <dbReference type="SAM" id="Phobius"/>
    </source>
</evidence>
<dbReference type="EMBL" id="AP027729">
    <property type="protein sequence ID" value="BDZ40931.1"/>
    <property type="molecule type" value="Genomic_DNA"/>
</dbReference>
<accession>A0ABM8FYW8</accession>
<feature type="transmembrane region" description="Helical" evidence="1">
    <location>
        <begin position="54"/>
        <end position="81"/>
    </location>
</feature>
<feature type="transmembrane region" description="Helical" evidence="1">
    <location>
        <begin position="12"/>
        <end position="34"/>
    </location>
</feature>
<protein>
    <submittedName>
        <fullName evidence="2">Uncharacterized protein</fullName>
    </submittedName>
</protein>
<dbReference type="Proteomes" id="UP001321475">
    <property type="component" value="Chromosome"/>
</dbReference>
<gene>
    <name evidence="2" type="ORF">GCM10025865_02300</name>
</gene>
<keyword evidence="1" id="KW-0812">Transmembrane</keyword>
<keyword evidence="1" id="KW-0472">Membrane</keyword>
<keyword evidence="3" id="KW-1185">Reference proteome</keyword>
<evidence type="ECO:0000313" key="3">
    <source>
        <dbReference type="Proteomes" id="UP001321475"/>
    </source>
</evidence>
<sequence>MPFQPWIDIPRWLWGDVGPWLALAVVLAFVAVVLSPVMRRLGPEMQAWTGAYLAYLVAVIPPGSSLVRFLLLAFPLAAALVGWTRSRLWLAAVLVAGVGGQVWWVWTFWQLVPPTGWPP</sequence>
<name>A0ABM8FYW8_9CELL</name>
<organism evidence="2 3">
    <name type="scientific">Paraoerskovia sediminicola</name>
    <dbReference type="NCBI Taxonomy" id="1138587"/>
    <lineage>
        <taxon>Bacteria</taxon>
        <taxon>Bacillati</taxon>
        <taxon>Actinomycetota</taxon>
        <taxon>Actinomycetes</taxon>
        <taxon>Micrococcales</taxon>
        <taxon>Cellulomonadaceae</taxon>
        <taxon>Paraoerskovia</taxon>
    </lineage>
</organism>
<keyword evidence="1" id="KW-1133">Transmembrane helix</keyword>